<dbReference type="InterPro" id="IPR011335">
    <property type="entry name" value="Restrct_endonuc-II-like"/>
</dbReference>
<dbReference type="SUPFAM" id="SSF52980">
    <property type="entry name" value="Restriction endonuclease-like"/>
    <property type="match status" value="1"/>
</dbReference>
<evidence type="ECO:0000313" key="3">
    <source>
        <dbReference type="EMBL" id="MBE3002343.1"/>
    </source>
</evidence>
<name>A0ABR9PEU0_9ACTN</name>
<sequence>MTIGEPGTPERPLTVDDLEHTPEDGRRYELVDGRLDVSPAPKFMHMRVAHRLSTHLDNLCQGRFEIGEGPGINMSPDGTHHRIPDLVVLDHEVEDDYIDVPPLLAVEVVSASSVIRDSHTKRAEYSAFGIPSYWIINPLADKVALSEMRLENGVYRDVTQVYGEDVFETEHPFPVRLVPHWLTASGPWRDRIGGE</sequence>
<feature type="domain" description="Putative restriction endonuclease" evidence="2">
    <location>
        <begin position="16"/>
        <end position="174"/>
    </location>
</feature>
<dbReference type="Pfam" id="PF05685">
    <property type="entry name" value="Uma2"/>
    <property type="match status" value="1"/>
</dbReference>
<keyword evidence="3" id="KW-0255">Endonuclease</keyword>
<dbReference type="CDD" id="cd06260">
    <property type="entry name" value="DUF820-like"/>
    <property type="match status" value="1"/>
</dbReference>
<proteinExistence type="predicted"/>
<dbReference type="EMBL" id="JADBGI010000042">
    <property type="protein sequence ID" value="MBE3002343.1"/>
    <property type="molecule type" value="Genomic_DNA"/>
</dbReference>
<dbReference type="PANTHER" id="PTHR34107:SF4">
    <property type="entry name" value="SLL1222 PROTEIN"/>
    <property type="match status" value="1"/>
</dbReference>
<organism evidence="3 4">
    <name type="scientific">Nocardiopsis coralli</name>
    <dbReference type="NCBI Taxonomy" id="2772213"/>
    <lineage>
        <taxon>Bacteria</taxon>
        <taxon>Bacillati</taxon>
        <taxon>Actinomycetota</taxon>
        <taxon>Actinomycetes</taxon>
        <taxon>Streptosporangiales</taxon>
        <taxon>Nocardiopsidaceae</taxon>
        <taxon>Nocardiopsis</taxon>
    </lineage>
</organism>
<dbReference type="Proteomes" id="UP000806528">
    <property type="component" value="Unassembled WGS sequence"/>
</dbReference>
<comment type="caution">
    <text evidence="3">The sequence shown here is derived from an EMBL/GenBank/DDBJ whole genome shotgun (WGS) entry which is preliminary data.</text>
</comment>
<keyword evidence="4" id="KW-1185">Reference proteome</keyword>
<keyword evidence="3" id="KW-0540">Nuclease</keyword>
<dbReference type="GO" id="GO:0004519">
    <property type="term" value="F:endonuclease activity"/>
    <property type="evidence" value="ECO:0007669"/>
    <property type="project" value="UniProtKB-KW"/>
</dbReference>
<dbReference type="InterPro" id="IPR012296">
    <property type="entry name" value="Nuclease_put_TT1808"/>
</dbReference>
<evidence type="ECO:0000256" key="1">
    <source>
        <dbReference type="SAM" id="MobiDB-lite"/>
    </source>
</evidence>
<dbReference type="PANTHER" id="PTHR34107">
    <property type="entry name" value="SLL0198 PROTEIN-RELATED"/>
    <property type="match status" value="1"/>
</dbReference>
<gene>
    <name evidence="3" type="ORF">IDM40_27130</name>
</gene>
<feature type="region of interest" description="Disordered" evidence="1">
    <location>
        <begin position="1"/>
        <end position="22"/>
    </location>
</feature>
<protein>
    <submittedName>
        <fullName evidence="3">Uma2 family endonuclease</fullName>
    </submittedName>
</protein>
<evidence type="ECO:0000259" key="2">
    <source>
        <dbReference type="Pfam" id="PF05685"/>
    </source>
</evidence>
<reference evidence="3 4" key="1">
    <citation type="submission" date="2020-09" db="EMBL/GenBank/DDBJ databases">
        <title>Diversity and distribution of actinomycetes associated with coral in the coast of Hainan.</title>
        <authorList>
            <person name="Li F."/>
        </authorList>
    </citation>
    <scope>NUCLEOTIDE SEQUENCE [LARGE SCALE GENOMIC DNA]</scope>
    <source>
        <strain evidence="3 4">HNM0947</strain>
    </source>
</reference>
<dbReference type="RefSeq" id="WP_193124929.1">
    <property type="nucleotide sequence ID" value="NZ_JADBGI010000042.1"/>
</dbReference>
<accession>A0ABR9PEU0</accession>
<dbReference type="Gene3D" id="3.90.1570.10">
    <property type="entry name" value="tt1808, chain A"/>
    <property type="match status" value="1"/>
</dbReference>
<evidence type="ECO:0000313" key="4">
    <source>
        <dbReference type="Proteomes" id="UP000806528"/>
    </source>
</evidence>
<dbReference type="InterPro" id="IPR008538">
    <property type="entry name" value="Uma2"/>
</dbReference>
<keyword evidence="3" id="KW-0378">Hydrolase</keyword>
<feature type="compositionally biased region" description="Basic and acidic residues" evidence="1">
    <location>
        <begin position="13"/>
        <end position="22"/>
    </location>
</feature>